<keyword evidence="3" id="KW-1185">Reference proteome</keyword>
<evidence type="ECO:0000256" key="1">
    <source>
        <dbReference type="SAM" id="Phobius"/>
    </source>
</evidence>
<comment type="caution">
    <text evidence="2">The sequence shown here is derived from an EMBL/GenBank/DDBJ whole genome shotgun (WGS) entry which is preliminary data.</text>
</comment>
<organism evidence="2 3">
    <name type="scientific">Necator americanus</name>
    <name type="common">Human hookworm</name>
    <dbReference type="NCBI Taxonomy" id="51031"/>
    <lineage>
        <taxon>Eukaryota</taxon>
        <taxon>Metazoa</taxon>
        <taxon>Ecdysozoa</taxon>
        <taxon>Nematoda</taxon>
        <taxon>Chromadorea</taxon>
        <taxon>Rhabditida</taxon>
        <taxon>Rhabditina</taxon>
        <taxon>Rhabditomorpha</taxon>
        <taxon>Strongyloidea</taxon>
        <taxon>Ancylostomatidae</taxon>
        <taxon>Bunostominae</taxon>
        <taxon>Necator</taxon>
    </lineage>
</organism>
<gene>
    <name evidence="2" type="primary">Necator_chrI.g3519</name>
    <name evidence="2" type="ORF">RB195_007390</name>
</gene>
<evidence type="ECO:0000313" key="3">
    <source>
        <dbReference type="Proteomes" id="UP001303046"/>
    </source>
</evidence>
<keyword evidence="1" id="KW-0812">Transmembrane</keyword>
<keyword evidence="1" id="KW-0472">Membrane</keyword>
<reference evidence="2 3" key="1">
    <citation type="submission" date="2023-08" db="EMBL/GenBank/DDBJ databases">
        <title>A Necator americanus chromosomal reference genome.</title>
        <authorList>
            <person name="Ilik V."/>
            <person name="Petrzelkova K.J."/>
            <person name="Pardy F."/>
            <person name="Fuh T."/>
            <person name="Niatou-Singa F.S."/>
            <person name="Gouil Q."/>
            <person name="Baker L."/>
            <person name="Ritchie M.E."/>
            <person name="Jex A.R."/>
            <person name="Gazzola D."/>
            <person name="Li H."/>
            <person name="Toshio Fujiwara R."/>
            <person name="Zhan B."/>
            <person name="Aroian R.V."/>
            <person name="Pafco B."/>
            <person name="Schwarz E.M."/>
        </authorList>
    </citation>
    <scope>NUCLEOTIDE SEQUENCE [LARGE SCALE GENOMIC DNA]</scope>
    <source>
        <strain evidence="2 3">Aroian</strain>
        <tissue evidence="2">Whole animal</tissue>
    </source>
</reference>
<evidence type="ECO:0000313" key="2">
    <source>
        <dbReference type="EMBL" id="KAK6730889.1"/>
    </source>
</evidence>
<dbReference type="Proteomes" id="UP001303046">
    <property type="component" value="Unassembled WGS sequence"/>
</dbReference>
<evidence type="ECO:0008006" key="4">
    <source>
        <dbReference type="Google" id="ProtNLM"/>
    </source>
</evidence>
<protein>
    <recommendedName>
        <fullName evidence="4">SSD domain-containing protein</fullName>
    </recommendedName>
</protein>
<feature type="transmembrane region" description="Helical" evidence="1">
    <location>
        <begin position="12"/>
        <end position="34"/>
    </location>
</feature>
<sequence>MYWCRPLNLLDNMIILGSFTTYLSLGLFVVIYLACYDSPGPFICASTRFFVVLAAPHITFIGNRPVIIVENYAIFCGDADEKKARGCSIAVRKNYNNLVEEFAQRRLDVPLHVLS</sequence>
<accession>A0ABR1BZZ7</accession>
<keyword evidence="1" id="KW-1133">Transmembrane helix</keyword>
<name>A0ABR1BZZ7_NECAM</name>
<proteinExistence type="predicted"/>
<dbReference type="EMBL" id="JAVFWL010000001">
    <property type="protein sequence ID" value="KAK6730889.1"/>
    <property type="molecule type" value="Genomic_DNA"/>
</dbReference>